<keyword evidence="2" id="KW-1185">Reference proteome</keyword>
<organism evidence="1 2">
    <name type="scientific">Micrococcus endophyticus</name>
    <dbReference type="NCBI Taxonomy" id="455343"/>
    <lineage>
        <taxon>Bacteria</taxon>
        <taxon>Bacillati</taxon>
        <taxon>Actinomycetota</taxon>
        <taxon>Actinomycetes</taxon>
        <taxon>Micrococcales</taxon>
        <taxon>Micrococcaceae</taxon>
        <taxon>Micrococcus</taxon>
    </lineage>
</organism>
<dbReference type="AlphaFoldDB" id="A0A4Y8ZP43"/>
<evidence type="ECO:0000313" key="2">
    <source>
        <dbReference type="Proteomes" id="UP000567246"/>
    </source>
</evidence>
<reference evidence="1 2" key="1">
    <citation type="submission" date="2020-08" db="EMBL/GenBank/DDBJ databases">
        <title>Sequencing the genomes of 1000 actinobacteria strains.</title>
        <authorList>
            <person name="Klenk H.-P."/>
        </authorList>
    </citation>
    <scope>NUCLEOTIDE SEQUENCE [LARGE SCALE GENOMIC DNA]</scope>
    <source>
        <strain evidence="1 2">DSM 17945</strain>
    </source>
</reference>
<gene>
    <name evidence="1" type="ORF">HDA33_001586</name>
</gene>
<dbReference type="RefSeq" id="WP_184172379.1">
    <property type="nucleotide sequence ID" value="NZ_BAABAG010000013.1"/>
</dbReference>
<sequence length="284" mass="30318">MNTTILDTNATINGYLTAAEALELPALELPTLAPLTPSMTATEAHARAVDLLAAGDDPTKDAALKKYATEAALRQAVHLDAAWTEADTRRRLDAIAAHGEAYLPDLLERFNAAAQALEDAARNPGELATKDPGTFTVLDRGNAATLARQIAPALALMQLAHAHAPALLDGLSQTVRSIMDPMAHTQWATVRPVAEHIDTLGHRGEVPTVTGNPAWDAALCPGVVFDLATSPDDLAAREAEFQAARTRKHMRDTIAEEERRYGTRASRQEEGQAMLRAMAARAGA</sequence>
<accession>A0A4Y8ZP43</accession>
<proteinExistence type="predicted"/>
<dbReference type="Proteomes" id="UP000567246">
    <property type="component" value="Unassembled WGS sequence"/>
</dbReference>
<comment type="caution">
    <text evidence="1">The sequence shown here is derived from an EMBL/GenBank/DDBJ whole genome shotgun (WGS) entry which is preliminary data.</text>
</comment>
<protein>
    <submittedName>
        <fullName evidence="1">Uncharacterized protein</fullName>
    </submittedName>
</protein>
<name>A0A4Y8ZP43_9MICC</name>
<dbReference type="EMBL" id="JACHMW010000001">
    <property type="protein sequence ID" value="MBB5849022.1"/>
    <property type="molecule type" value="Genomic_DNA"/>
</dbReference>
<evidence type="ECO:0000313" key="1">
    <source>
        <dbReference type="EMBL" id="MBB5849022.1"/>
    </source>
</evidence>